<feature type="transmembrane region" description="Helical" evidence="2">
    <location>
        <begin position="95"/>
        <end position="118"/>
    </location>
</feature>
<evidence type="ECO:0000313" key="3">
    <source>
        <dbReference type="EMBL" id="AHG90525.1"/>
    </source>
</evidence>
<dbReference type="eggNOG" id="COG0659">
    <property type="taxonomic scope" value="Bacteria"/>
</dbReference>
<dbReference type="Pfam" id="PF11028">
    <property type="entry name" value="TMEM260-like"/>
    <property type="match status" value="1"/>
</dbReference>
<dbReference type="STRING" id="861299.J421_2988"/>
<dbReference type="RefSeq" id="WP_025411995.1">
    <property type="nucleotide sequence ID" value="NZ_CP007128.1"/>
</dbReference>
<dbReference type="KEGG" id="gba:J421_2988"/>
<dbReference type="PANTHER" id="PTHR16214">
    <property type="entry name" value="TRANSMEMBRANE PROTEIN 260"/>
    <property type="match status" value="1"/>
</dbReference>
<dbReference type="Proteomes" id="UP000019151">
    <property type="component" value="Chromosome"/>
</dbReference>
<keyword evidence="2" id="KW-1133">Transmembrane helix</keyword>
<proteinExistence type="predicted"/>
<feature type="transmembrane region" description="Helical" evidence="2">
    <location>
        <begin position="450"/>
        <end position="468"/>
    </location>
</feature>
<sequence length="800" mass="88135">MATSVRSERLAATERSSPAAATAELDYRPSYIAAGVVSLVVLVLYLLTLAPSTSMWDTSEYIAAAYVLGIPHPPGNPFFVLIGRVASLLPIGGSVAARINVLAALCSAVSAGLWFLVAERVLVSWLARRWQRIVGGAVAALIGATAFTVWNQSVVNEKVYTVSLLFFAIVSWLMVRWSDEPEGTRADRTLVLVAYLIGLGYANHPAGFLVAPAVAAAVLIRKPLTLLRWKLLLAGAAAFIVGLTPFVYQPIRAAHFPAINEGEPTACTNGPKVDCTLSKLTYDRLMANINRDQYGKPSLAERQAPFTAQVGMWWLYFKWQWLRDAHSELPGLQSGLAVLFLALGLVGGWVHWNRDRQSFWFFGPLVFTVTFALIYYMNFKYGASQAPELGNNVQREVRDRDYFYIWSFSTWGVWAALGLVWVWESIAALFGADKVKLGRQYVDQPRERSWLLASPTLALALIPLFGNWKQASRANQKDTAAFAKDLLNSVEPYGILVTVGDNDTFPLWYAQEVEGIRKDVIIANTSLLNTDWYTRQLVRRPVYEYDAAKGPAIYRGQTWPKPTKPPINLSMKELDAIPLGISLGQQNTFVKGVGADTIHATIQGQELYRADLLVLYMIRDAYPERPVYFSRTSGGYGQELGLQSYLLTQGLARKLLPTPPVPGKDTIMMQGEGWVDLKRTTDLWQSVFEGPKALIKRGDWVDMPSRGIPDLYTITGIELAEALARTGRPQVAQQVMATTQQLARAMHSERDFGLDRPIPNITGPGESPLPNLIPAAPTDSAALPGAKSGAPPPTKVAPPR</sequence>
<evidence type="ECO:0000256" key="2">
    <source>
        <dbReference type="SAM" id="Phobius"/>
    </source>
</evidence>
<organism evidence="3 4">
    <name type="scientific">Gemmatirosa kalamazoonensis</name>
    <dbReference type="NCBI Taxonomy" id="861299"/>
    <lineage>
        <taxon>Bacteria</taxon>
        <taxon>Pseudomonadati</taxon>
        <taxon>Gemmatimonadota</taxon>
        <taxon>Gemmatimonadia</taxon>
        <taxon>Gemmatimonadales</taxon>
        <taxon>Gemmatimonadaceae</taxon>
        <taxon>Gemmatirosa</taxon>
    </lineage>
</organism>
<feature type="transmembrane region" description="Helical" evidence="2">
    <location>
        <begin position="159"/>
        <end position="178"/>
    </location>
</feature>
<gene>
    <name evidence="3" type="ORF">J421_2988</name>
</gene>
<dbReference type="InParanoid" id="W0RJK7"/>
<dbReference type="OrthoDB" id="9807602at2"/>
<dbReference type="HOGENOM" id="CLU_358939_0_0_0"/>
<keyword evidence="4" id="KW-1185">Reference proteome</keyword>
<reference evidence="3 4" key="1">
    <citation type="journal article" date="2014" name="Genome Announc.">
        <title>Genome Sequence and Methylome of Soil Bacterium Gemmatirosa kalamazoonensis KBS708T, a Member of the Rarely Cultivated Gemmatimonadetes Phylum.</title>
        <authorList>
            <person name="Debruyn J.M."/>
            <person name="Radosevich M."/>
            <person name="Wommack K.E."/>
            <person name="Polson S.W."/>
            <person name="Hauser L.J."/>
            <person name="Fawaz M.N."/>
            <person name="Korlach J."/>
            <person name="Tsai Y.C."/>
        </authorList>
    </citation>
    <scope>NUCLEOTIDE SEQUENCE [LARGE SCALE GENOMIC DNA]</scope>
    <source>
        <strain evidence="3 4">KBS708</strain>
    </source>
</reference>
<dbReference type="PATRIC" id="fig|861299.3.peg.3040"/>
<dbReference type="eggNOG" id="COG0457">
    <property type="taxonomic scope" value="Bacteria"/>
</dbReference>
<name>W0RJK7_9BACT</name>
<keyword evidence="2" id="KW-0812">Transmembrane</keyword>
<evidence type="ECO:0000313" key="4">
    <source>
        <dbReference type="Proteomes" id="UP000019151"/>
    </source>
</evidence>
<feature type="transmembrane region" description="Helical" evidence="2">
    <location>
        <begin position="130"/>
        <end position="150"/>
    </location>
</feature>
<feature type="transmembrane region" description="Helical" evidence="2">
    <location>
        <begin position="61"/>
        <end position="83"/>
    </location>
</feature>
<feature type="transmembrane region" description="Helical" evidence="2">
    <location>
        <begin position="31"/>
        <end position="49"/>
    </location>
</feature>
<dbReference type="InterPro" id="IPR021280">
    <property type="entry name" value="TMEM260-like"/>
</dbReference>
<feature type="transmembrane region" description="Helical" evidence="2">
    <location>
        <begin position="403"/>
        <end position="430"/>
    </location>
</feature>
<dbReference type="PANTHER" id="PTHR16214:SF3">
    <property type="entry name" value="TRANSMEMBRANE PROTEIN 260"/>
    <property type="match status" value="1"/>
</dbReference>
<feature type="transmembrane region" description="Helical" evidence="2">
    <location>
        <begin position="359"/>
        <end position="377"/>
    </location>
</feature>
<protein>
    <recommendedName>
        <fullName evidence="5">DUF2723 domain-containing protein</fullName>
    </recommendedName>
</protein>
<dbReference type="EMBL" id="CP007128">
    <property type="protein sequence ID" value="AHG90525.1"/>
    <property type="molecule type" value="Genomic_DNA"/>
</dbReference>
<evidence type="ECO:0000256" key="1">
    <source>
        <dbReference type="SAM" id="MobiDB-lite"/>
    </source>
</evidence>
<evidence type="ECO:0008006" key="5">
    <source>
        <dbReference type="Google" id="ProtNLM"/>
    </source>
</evidence>
<feature type="transmembrane region" description="Helical" evidence="2">
    <location>
        <begin position="331"/>
        <end position="352"/>
    </location>
</feature>
<feature type="region of interest" description="Disordered" evidence="1">
    <location>
        <begin position="750"/>
        <end position="800"/>
    </location>
</feature>
<dbReference type="InterPro" id="IPR052724">
    <property type="entry name" value="GT117_domain-containing"/>
</dbReference>
<accession>W0RJK7</accession>
<dbReference type="AlphaFoldDB" id="W0RJK7"/>
<feature type="transmembrane region" description="Helical" evidence="2">
    <location>
        <begin position="190"/>
        <end position="219"/>
    </location>
</feature>
<keyword evidence="2" id="KW-0472">Membrane</keyword>
<feature type="compositionally biased region" description="Pro residues" evidence="1">
    <location>
        <begin position="790"/>
        <end position="800"/>
    </location>
</feature>
<feature type="transmembrane region" description="Helical" evidence="2">
    <location>
        <begin position="231"/>
        <end position="248"/>
    </location>
</feature>